<evidence type="ECO:0000256" key="9">
    <source>
        <dbReference type="SAM" id="MobiDB-lite"/>
    </source>
</evidence>
<reference evidence="11" key="1">
    <citation type="submission" date="2023-03" db="EMBL/GenBank/DDBJ databases">
        <title>Mating type loci evolution in Malassezia.</title>
        <authorList>
            <person name="Coelho M.A."/>
        </authorList>
    </citation>
    <scope>NUCLEOTIDE SEQUENCE</scope>
    <source>
        <strain evidence="11">CBS 14135</strain>
    </source>
</reference>
<evidence type="ECO:0000256" key="4">
    <source>
        <dbReference type="ARBA" id="ARBA00022989"/>
    </source>
</evidence>
<evidence type="ECO:0000313" key="12">
    <source>
        <dbReference type="Proteomes" id="UP001216638"/>
    </source>
</evidence>
<evidence type="ECO:0000256" key="6">
    <source>
        <dbReference type="ARBA" id="ARBA00023136"/>
    </source>
</evidence>
<dbReference type="GO" id="GO:0012505">
    <property type="term" value="C:endomembrane system"/>
    <property type="evidence" value="ECO:0007669"/>
    <property type="project" value="UniProtKB-SubCell"/>
</dbReference>
<evidence type="ECO:0000313" key="11">
    <source>
        <dbReference type="EMBL" id="WFC95065.1"/>
    </source>
</evidence>
<keyword evidence="6" id="KW-0472">Membrane</keyword>
<keyword evidence="4" id="KW-1133">Transmembrane helix</keyword>
<evidence type="ECO:0000256" key="2">
    <source>
        <dbReference type="ARBA" id="ARBA00022692"/>
    </source>
</evidence>
<keyword evidence="12" id="KW-1185">Reference proteome</keyword>
<keyword evidence="3" id="KW-0156">Chromatin regulator</keyword>
<dbReference type="InterPro" id="IPR026859">
    <property type="entry name" value="Myosin-bd"/>
</dbReference>
<dbReference type="InterPro" id="IPR052406">
    <property type="entry name" value="Chromatin_Remodeling_Comp"/>
</dbReference>
<dbReference type="GO" id="GO:0016586">
    <property type="term" value="C:RSC-type complex"/>
    <property type="evidence" value="ECO:0007669"/>
    <property type="project" value="TreeGrafter"/>
</dbReference>
<evidence type="ECO:0000256" key="3">
    <source>
        <dbReference type="ARBA" id="ARBA00022853"/>
    </source>
</evidence>
<accession>A0AAF0DWM0</accession>
<dbReference type="InterPro" id="IPR003150">
    <property type="entry name" value="DNA-bd_RFX"/>
</dbReference>
<protein>
    <recommendedName>
        <fullName evidence="10">RFX-type winged-helix domain-containing protein</fullName>
    </recommendedName>
</protein>
<sequence length="1517" mass="164089">MESVRATALAWVRRAASALLVPSAPFDGANVRARRPAGADADAARHAYESACAADDGATAFAEKFKYIIATSFLLTPTLSISMYGTDAPPAPMHARRAPVVEERGHYEESVRISGTPPLALLVVATGITVLGMAVQCEPLLRAYVPLHIFLLAVTIGTVELVRLVLLHSTESSFLENILGPRTVACTLSRAPDTMRPRYLATGVPVPTWVADERMRIQTQALRLAAGLVRAAHAMDRSLNAALAAVQEVEVVARGLSLSTPLPPISRLEDTMLESDGETSGTISAPIESRSVYRQRLTPLRKAFSEHVEQVRFHCLAAQRRLTPLVHADELEQSLRCITPQRIISPTHTPLERAPSGSVLTPRSFALASSLLTPPRKGMHQPPISPVPRRKHGAKAMPTELSGVPDSDATDGAHSSADESDDVRQRVRPLRTDRLALSLLRTRFEHMHVARTGLLYHFLALDFSLRVPRDDPRGWLQGYWDDAALRELAELTELFGTTAARMDAQLQTAIGLPLDTEPAALSLHKHLGLADRMAEMGRMLRTIQCKLHVCSEELSLPPVTLHGTPNAPPPASPSVETTFNSMRNDLLALSSEWEAGLRIVQAALHPSPPTQRTPSPPRTMIPDAADDAALRSPLASPPAATYYNASVELGADVPRDTLSMLLLDTADAQHLPPPGVEEVFEGDTHVAPRTTLSRAERIARMQERRQQAAPASPPRPLAMVSELKGVLAHRHATPRTSAVAPVRRADDAAARTVAPSRGPLEPLYLEPGPLNRLYLSVSSGIPSQVSWALARLALYTQQLGDRFQLADYPGLDEALVRLVRRLTLALQGAPRADWDEEVPDVTASNLRVDQGIGAPGENGGMDLAATHVAFARARAPETPPASFAPQQFARDAALLQHAAGAALVLRNVVLSTANAAQLTVVPGVLQVVYELVHATIEVPPALRGGAWADVRGNALDILEAVAPRIVLSEWVRATYGQCTPPTPGTAPTRTEDQVFALLHTLVHTTRDRALLLASLRCLRAIAMNEANVPQLVDATPQLEPTQLGLMARCVALLPLTQDPELLEAAVDLLYQIGATGENALLLGMLTLGDVCDAGYGAGLARRALHEAEAPADAPTDTSLARAVVAYLARNVDLGKTVWERDSVMSANTSAAWAPHVPSAARTRRERERERRLRKEQATPQERAKWKELTRDELERLRRLDEPMRGIEWMQLLFERDPHGEVTQMEFWIAYRDQFTPIAAEGGVALQPAANLIRNVSQTFPGAAAVVIPSTMGAQPRFIIRGISVRDRSTPRIECAWEACPAPHVGDWDAVREHLAVHAQAARDGQCRWRSCAYAVDPRDACRAARLYAHALTHTPRDTPVHAAQPAEGTQENPGMITFTVERTPSLPNATPGEAPLPCGVAFLSALVLRFVARAAHNVLKSAGQGCPPQTYGGAQAATAQPGDRDERFGCPVPRSVQDAMQDAAQQASALTPKHMAAATTIMEALALAEEGMVQSSLRNDILCRLLNDILVAIRPVA</sequence>
<dbReference type="Proteomes" id="UP001216638">
    <property type="component" value="Chromosome 2"/>
</dbReference>
<keyword evidence="5" id="KW-0805">Transcription regulation</keyword>
<dbReference type="GO" id="GO:0017022">
    <property type="term" value="F:myosin binding"/>
    <property type="evidence" value="ECO:0007669"/>
    <property type="project" value="InterPro"/>
</dbReference>
<feature type="region of interest" description="Disordered" evidence="9">
    <location>
        <begin position="370"/>
        <end position="426"/>
    </location>
</feature>
<comment type="subcellular location">
    <subcellularLocation>
        <location evidence="1">Endomembrane system</location>
    </subcellularLocation>
</comment>
<organism evidence="11 12">
    <name type="scientific">Malassezia brasiliensis</name>
    <dbReference type="NCBI Taxonomy" id="1821822"/>
    <lineage>
        <taxon>Eukaryota</taxon>
        <taxon>Fungi</taxon>
        <taxon>Dikarya</taxon>
        <taxon>Basidiomycota</taxon>
        <taxon>Ustilaginomycotina</taxon>
        <taxon>Malasseziomycetes</taxon>
        <taxon>Malasseziales</taxon>
        <taxon>Malasseziaceae</taxon>
        <taxon>Malassezia</taxon>
    </lineage>
</organism>
<evidence type="ECO:0000256" key="8">
    <source>
        <dbReference type="ARBA" id="ARBA00023242"/>
    </source>
</evidence>
<feature type="region of interest" description="Disordered" evidence="9">
    <location>
        <begin position="1154"/>
        <end position="1183"/>
    </location>
</feature>
<dbReference type="GO" id="GO:0003677">
    <property type="term" value="F:DNA binding"/>
    <property type="evidence" value="ECO:0007669"/>
    <property type="project" value="InterPro"/>
</dbReference>
<evidence type="ECO:0000256" key="7">
    <source>
        <dbReference type="ARBA" id="ARBA00023163"/>
    </source>
</evidence>
<evidence type="ECO:0000256" key="5">
    <source>
        <dbReference type="ARBA" id="ARBA00023015"/>
    </source>
</evidence>
<dbReference type="PROSITE" id="PS51526">
    <property type="entry name" value="RFX_DBD"/>
    <property type="match status" value="1"/>
</dbReference>
<keyword evidence="8" id="KW-0539">Nucleus</keyword>
<dbReference type="PANTHER" id="PTHR22970">
    <property type="entry name" value="AT-RICH INTERACTIVE DOMAIN-CONTAINING PROTEIN 2"/>
    <property type="match status" value="1"/>
</dbReference>
<dbReference type="GO" id="GO:0006325">
    <property type="term" value="P:chromatin organization"/>
    <property type="evidence" value="ECO:0007669"/>
    <property type="project" value="UniProtKB-KW"/>
</dbReference>
<feature type="domain" description="RFX-type winged-helix" evidence="10">
    <location>
        <begin position="1205"/>
        <end position="1286"/>
    </location>
</feature>
<keyword evidence="7" id="KW-0804">Transcription</keyword>
<gene>
    <name evidence="11" type="ORF">MBRA1_001706</name>
</gene>
<evidence type="ECO:0000259" key="10">
    <source>
        <dbReference type="PROSITE" id="PS51526"/>
    </source>
</evidence>
<proteinExistence type="predicted"/>
<dbReference type="GO" id="GO:0006355">
    <property type="term" value="P:regulation of DNA-templated transcription"/>
    <property type="evidence" value="ECO:0007669"/>
    <property type="project" value="InterPro"/>
</dbReference>
<dbReference type="PANTHER" id="PTHR22970:SF14">
    <property type="entry name" value="AT-RICH INTERACTIVE DOMAIN-CONTAINING PROTEIN 2"/>
    <property type="match status" value="1"/>
</dbReference>
<name>A0AAF0DWM0_9BASI</name>
<feature type="compositionally biased region" description="Basic and acidic residues" evidence="9">
    <location>
        <begin position="1162"/>
        <end position="1183"/>
    </location>
</feature>
<evidence type="ECO:0000256" key="1">
    <source>
        <dbReference type="ARBA" id="ARBA00004308"/>
    </source>
</evidence>
<dbReference type="EMBL" id="CP119952">
    <property type="protein sequence ID" value="WFC95065.1"/>
    <property type="molecule type" value="Genomic_DNA"/>
</dbReference>
<dbReference type="Pfam" id="PF12632">
    <property type="entry name" value="Vezatin"/>
    <property type="match status" value="1"/>
</dbReference>
<keyword evidence="2" id="KW-0812">Transmembrane</keyword>